<evidence type="ECO:0000313" key="2">
    <source>
        <dbReference type="EMBL" id="TVU15815.1"/>
    </source>
</evidence>
<dbReference type="Gramene" id="TVU15815">
    <property type="protein sequence ID" value="TVU15815"/>
    <property type="gene ID" value="EJB05_39354"/>
</dbReference>
<feature type="non-terminal residue" evidence="2">
    <location>
        <position position="1"/>
    </location>
</feature>
<dbReference type="EMBL" id="RWGY01000031">
    <property type="protein sequence ID" value="TVU15815.1"/>
    <property type="molecule type" value="Genomic_DNA"/>
</dbReference>
<keyword evidence="1" id="KW-0472">Membrane</keyword>
<feature type="transmembrane region" description="Helical" evidence="1">
    <location>
        <begin position="211"/>
        <end position="238"/>
    </location>
</feature>
<dbReference type="Proteomes" id="UP000324897">
    <property type="component" value="Unassembled WGS sequence"/>
</dbReference>
<comment type="caution">
    <text evidence="2">The sequence shown here is derived from an EMBL/GenBank/DDBJ whole genome shotgun (WGS) entry which is preliminary data.</text>
</comment>
<sequence length="259" mass="27968">MDKSVSLVGPAKREESRILAARLLILLCLAAAAANALQLRPDASFSAAHAERLIRALNLLPKEAGSASAGDGAPSVAPGELLERRRLRPPATSTLEAGGAPSGRFDGVVSLAEEELHADYLPWFHSFELLSFCRSQEISRACALGLGATRPSMVLLVIAKRLMLTTYPSSHFLFAGFVPCYMDYSQIDVWLHIVDLDGVVSIHCIQFAGTLIVVAWAFLLLWIGDSLPALCSMLFLILTFSNIIQMDLVCGGTSAFCYQ</sequence>
<dbReference type="AlphaFoldDB" id="A0A5J9TWZ1"/>
<name>A0A5J9TWZ1_9POAL</name>
<gene>
    <name evidence="2" type="ORF">EJB05_39354</name>
</gene>
<organism evidence="2 3">
    <name type="scientific">Eragrostis curvula</name>
    <name type="common">weeping love grass</name>
    <dbReference type="NCBI Taxonomy" id="38414"/>
    <lineage>
        <taxon>Eukaryota</taxon>
        <taxon>Viridiplantae</taxon>
        <taxon>Streptophyta</taxon>
        <taxon>Embryophyta</taxon>
        <taxon>Tracheophyta</taxon>
        <taxon>Spermatophyta</taxon>
        <taxon>Magnoliopsida</taxon>
        <taxon>Liliopsida</taxon>
        <taxon>Poales</taxon>
        <taxon>Poaceae</taxon>
        <taxon>PACMAD clade</taxon>
        <taxon>Chloridoideae</taxon>
        <taxon>Eragrostideae</taxon>
        <taxon>Eragrostidinae</taxon>
        <taxon>Eragrostis</taxon>
    </lineage>
</organism>
<keyword evidence="1" id="KW-1133">Transmembrane helix</keyword>
<reference evidence="2 3" key="1">
    <citation type="journal article" date="2019" name="Sci. Rep.">
        <title>A high-quality genome of Eragrostis curvula grass provides insights into Poaceae evolution and supports new strategies to enhance forage quality.</title>
        <authorList>
            <person name="Carballo J."/>
            <person name="Santos B.A.C.M."/>
            <person name="Zappacosta D."/>
            <person name="Garbus I."/>
            <person name="Selva J.P."/>
            <person name="Gallo C.A."/>
            <person name="Diaz A."/>
            <person name="Albertini E."/>
            <person name="Caccamo M."/>
            <person name="Echenique V."/>
        </authorList>
    </citation>
    <scope>NUCLEOTIDE SEQUENCE [LARGE SCALE GENOMIC DNA]</scope>
    <source>
        <strain evidence="3">cv. Victoria</strain>
        <tissue evidence="2">Leaf</tissue>
    </source>
</reference>
<evidence type="ECO:0000313" key="3">
    <source>
        <dbReference type="Proteomes" id="UP000324897"/>
    </source>
</evidence>
<protein>
    <submittedName>
        <fullName evidence="2">Uncharacterized protein</fullName>
    </submittedName>
</protein>
<keyword evidence="3" id="KW-1185">Reference proteome</keyword>
<keyword evidence="1" id="KW-0812">Transmembrane</keyword>
<evidence type="ECO:0000256" key="1">
    <source>
        <dbReference type="SAM" id="Phobius"/>
    </source>
</evidence>
<proteinExistence type="predicted"/>
<accession>A0A5J9TWZ1</accession>